<dbReference type="OrthoDB" id="6631388at2759"/>
<evidence type="ECO:0000313" key="3">
    <source>
        <dbReference type="Proteomes" id="UP000014760"/>
    </source>
</evidence>
<dbReference type="EnsemblMetazoa" id="CapteT199247">
    <property type="protein sequence ID" value="CapteP199247"/>
    <property type="gene ID" value="CapteG199247"/>
</dbReference>
<dbReference type="Proteomes" id="UP000014760">
    <property type="component" value="Unassembled WGS sequence"/>
</dbReference>
<evidence type="ECO:0000313" key="1">
    <source>
        <dbReference type="EMBL" id="ELU03802.1"/>
    </source>
</evidence>
<dbReference type="STRING" id="283909.R7UKJ2"/>
<evidence type="ECO:0000313" key="2">
    <source>
        <dbReference type="EnsemblMetazoa" id="CapteP199247"/>
    </source>
</evidence>
<sequence length="179" mass="20677">MEYNEEELPTNREKRKEAYLHHLLDIVDRESENVGLGLNTKKTVTMVISKKADTPICNLKLKDSTLVQVEKFKYLGSTIYSDGRYAQECTFALLETVQYYVQRDTPVWCMLLDAHQIFITCTIVQYTTLFRRLLQKNLCPRSCRVLLTMHTGQTVRVRWGSTTSSAFNVRNGVKSSVEL</sequence>
<dbReference type="HOGENOM" id="CLU_1504855_0_0_1"/>
<name>R7UKJ2_CAPTE</name>
<dbReference type="PANTHER" id="PTHR47027:SF20">
    <property type="entry name" value="REVERSE TRANSCRIPTASE-LIKE PROTEIN WITH RNA-DIRECTED DNA POLYMERASE DOMAIN"/>
    <property type="match status" value="1"/>
</dbReference>
<dbReference type="PANTHER" id="PTHR47027">
    <property type="entry name" value="REVERSE TRANSCRIPTASE DOMAIN-CONTAINING PROTEIN"/>
    <property type="match status" value="1"/>
</dbReference>
<dbReference type="AlphaFoldDB" id="R7UKJ2"/>
<protein>
    <recommendedName>
        <fullName evidence="4">Reverse transcriptase domain-containing protein</fullName>
    </recommendedName>
</protein>
<reference evidence="3" key="1">
    <citation type="submission" date="2012-12" db="EMBL/GenBank/DDBJ databases">
        <authorList>
            <person name="Hellsten U."/>
            <person name="Grimwood J."/>
            <person name="Chapman J.A."/>
            <person name="Shapiro H."/>
            <person name="Aerts A."/>
            <person name="Otillar R.P."/>
            <person name="Terry A.Y."/>
            <person name="Boore J.L."/>
            <person name="Simakov O."/>
            <person name="Marletaz F."/>
            <person name="Cho S.-J."/>
            <person name="Edsinger-Gonzales E."/>
            <person name="Havlak P."/>
            <person name="Kuo D.-H."/>
            <person name="Larsson T."/>
            <person name="Lv J."/>
            <person name="Arendt D."/>
            <person name="Savage R."/>
            <person name="Osoegawa K."/>
            <person name="de Jong P."/>
            <person name="Lindberg D.R."/>
            <person name="Seaver E.C."/>
            <person name="Weisblat D.A."/>
            <person name="Putnam N.H."/>
            <person name="Grigoriev I.V."/>
            <person name="Rokhsar D.S."/>
        </authorList>
    </citation>
    <scope>NUCLEOTIDE SEQUENCE</scope>
    <source>
        <strain evidence="3">I ESC-2004</strain>
    </source>
</reference>
<reference evidence="1 3" key="2">
    <citation type="journal article" date="2013" name="Nature">
        <title>Insights into bilaterian evolution from three spiralian genomes.</title>
        <authorList>
            <person name="Simakov O."/>
            <person name="Marletaz F."/>
            <person name="Cho S.J."/>
            <person name="Edsinger-Gonzales E."/>
            <person name="Havlak P."/>
            <person name="Hellsten U."/>
            <person name="Kuo D.H."/>
            <person name="Larsson T."/>
            <person name="Lv J."/>
            <person name="Arendt D."/>
            <person name="Savage R."/>
            <person name="Osoegawa K."/>
            <person name="de Jong P."/>
            <person name="Grimwood J."/>
            <person name="Chapman J.A."/>
            <person name="Shapiro H."/>
            <person name="Aerts A."/>
            <person name="Otillar R.P."/>
            <person name="Terry A.Y."/>
            <person name="Boore J.L."/>
            <person name="Grigoriev I.V."/>
            <person name="Lindberg D.R."/>
            <person name="Seaver E.C."/>
            <person name="Weisblat D.A."/>
            <person name="Putnam N.H."/>
            <person name="Rokhsar D.S."/>
        </authorList>
    </citation>
    <scope>NUCLEOTIDE SEQUENCE</scope>
    <source>
        <strain evidence="1 3">I ESC-2004</strain>
    </source>
</reference>
<dbReference type="EMBL" id="AMQN01008333">
    <property type="status" value="NOT_ANNOTATED_CDS"/>
    <property type="molecule type" value="Genomic_DNA"/>
</dbReference>
<reference evidence="2" key="3">
    <citation type="submission" date="2015-06" db="UniProtKB">
        <authorList>
            <consortium name="EnsemblMetazoa"/>
        </authorList>
    </citation>
    <scope>IDENTIFICATION</scope>
</reference>
<proteinExistence type="predicted"/>
<evidence type="ECO:0008006" key="4">
    <source>
        <dbReference type="Google" id="ProtNLM"/>
    </source>
</evidence>
<dbReference type="EMBL" id="KB302862">
    <property type="protein sequence ID" value="ELU03802.1"/>
    <property type="molecule type" value="Genomic_DNA"/>
</dbReference>
<gene>
    <name evidence="1" type="ORF">CAPTEDRAFT_199247</name>
</gene>
<keyword evidence="3" id="KW-1185">Reference proteome</keyword>
<accession>R7UKJ2</accession>
<organism evidence="1">
    <name type="scientific">Capitella teleta</name>
    <name type="common">Polychaete worm</name>
    <dbReference type="NCBI Taxonomy" id="283909"/>
    <lineage>
        <taxon>Eukaryota</taxon>
        <taxon>Metazoa</taxon>
        <taxon>Spiralia</taxon>
        <taxon>Lophotrochozoa</taxon>
        <taxon>Annelida</taxon>
        <taxon>Polychaeta</taxon>
        <taxon>Sedentaria</taxon>
        <taxon>Scolecida</taxon>
        <taxon>Capitellidae</taxon>
        <taxon>Capitella</taxon>
    </lineage>
</organism>